<evidence type="ECO:0000313" key="7">
    <source>
        <dbReference type="EMBL" id="WEG08402.1"/>
    </source>
</evidence>
<dbReference type="PROSITE" id="PS50977">
    <property type="entry name" value="HTH_TETR_2"/>
    <property type="match status" value="1"/>
</dbReference>
<dbReference type="InterPro" id="IPR009057">
    <property type="entry name" value="Homeodomain-like_sf"/>
</dbReference>
<dbReference type="SUPFAM" id="SSF46689">
    <property type="entry name" value="Homeodomain-like"/>
    <property type="match status" value="1"/>
</dbReference>
<dbReference type="InterPro" id="IPR039538">
    <property type="entry name" value="BetI_C"/>
</dbReference>
<gene>
    <name evidence="7" type="ORF">PU630_14320</name>
</gene>
<dbReference type="SUPFAM" id="SSF48498">
    <property type="entry name" value="Tetracyclin repressor-like, C-terminal domain"/>
    <property type="match status" value="1"/>
</dbReference>
<dbReference type="PRINTS" id="PR00455">
    <property type="entry name" value="HTHTETR"/>
</dbReference>
<protein>
    <submittedName>
        <fullName evidence="7">TetR/AcrR family transcriptional regulator</fullName>
    </submittedName>
</protein>
<dbReference type="PANTHER" id="PTHR47506:SF1">
    <property type="entry name" value="HTH-TYPE TRANSCRIPTIONAL REGULATOR YJDC"/>
    <property type="match status" value="1"/>
</dbReference>
<evidence type="ECO:0000256" key="2">
    <source>
        <dbReference type="ARBA" id="ARBA00023015"/>
    </source>
</evidence>
<dbReference type="EMBL" id="CP119108">
    <property type="protein sequence ID" value="WEG08402.1"/>
    <property type="molecule type" value="Genomic_DNA"/>
</dbReference>
<sequence>MADRSNGYVTGRARRERLLDAAIAAFGQSGFHTATLTEIARACGISRPGLLHHFDSKEALLTAVLERRDQIDGEAFTAAIARSTSPLQALVDITAENAKTPGLTELYAVLSAEATNPRHPAHEYFATLYGRLRANLTEALEVMRIAGELPAHLPADELASEIIALKDGLSLQALLLPGTIHPAAALATAIERLTGVAVRTTR</sequence>
<organism evidence="7 8">
    <name type="scientific">Microbacterium horticulturae</name>
    <dbReference type="NCBI Taxonomy" id="3028316"/>
    <lineage>
        <taxon>Bacteria</taxon>
        <taxon>Bacillati</taxon>
        <taxon>Actinomycetota</taxon>
        <taxon>Actinomycetes</taxon>
        <taxon>Micrococcales</taxon>
        <taxon>Microbacteriaceae</taxon>
        <taxon>Microbacterium</taxon>
    </lineage>
</organism>
<evidence type="ECO:0000256" key="1">
    <source>
        <dbReference type="ARBA" id="ARBA00022491"/>
    </source>
</evidence>
<dbReference type="InterPro" id="IPR036271">
    <property type="entry name" value="Tet_transcr_reg_TetR-rel_C_sf"/>
</dbReference>
<evidence type="ECO:0000256" key="4">
    <source>
        <dbReference type="ARBA" id="ARBA00023163"/>
    </source>
</evidence>
<accession>A0ABY8BY20</accession>
<dbReference type="InterPro" id="IPR001647">
    <property type="entry name" value="HTH_TetR"/>
</dbReference>
<keyword evidence="3 5" id="KW-0238">DNA-binding</keyword>
<keyword evidence="4" id="KW-0804">Transcription</keyword>
<dbReference type="Gene3D" id="1.10.357.10">
    <property type="entry name" value="Tetracycline Repressor, domain 2"/>
    <property type="match status" value="1"/>
</dbReference>
<reference evidence="7 8" key="1">
    <citation type="submission" date="2023-03" db="EMBL/GenBank/DDBJ databases">
        <title>Genome sequence of Microbacterium sp. KACC 23027.</title>
        <authorList>
            <person name="Kim S."/>
            <person name="Heo J."/>
            <person name="Kwon S.-W."/>
        </authorList>
    </citation>
    <scope>NUCLEOTIDE SEQUENCE [LARGE SCALE GENOMIC DNA]</scope>
    <source>
        <strain evidence="7 8">KACC 23027</strain>
    </source>
</reference>
<dbReference type="Proteomes" id="UP001214553">
    <property type="component" value="Chromosome"/>
</dbReference>
<dbReference type="PANTHER" id="PTHR47506">
    <property type="entry name" value="TRANSCRIPTIONAL REGULATORY PROTEIN"/>
    <property type="match status" value="1"/>
</dbReference>
<evidence type="ECO:0000259" key="6">
    <source>
        <dbReference type="PROSITE" id="PS50977"/>
    </source>
</evidence>
<proteinExistence type="predicted"/>
<keyword evidence="2" id="KW-0805">Transcription regulation</keyword>
<dbReference type="Pfam" id="PF13977">
    <property type="entry name" value="TetR_C_6"/>
    <property type="match status" value="1"/>
</dbReference>
<dbReference type="Pfam" id="PF00440">
    <property type="entry name" value="TetR_N"/>
    <property type="match status" value="1"/>
</dbReference>
<dbReference type="Gene3D" id="1.10.10.60">
    <property type="entry name" value="Homeodomain-like"/>
    <property type="match status" value="1"/>
</dbReference>
<evidence type="ECO:0000256" key="5">
    <source>
        <dbReference type="PROSITE-ProRule" id="PRU00335"/>
    </source>
</evidence>
<name>A0ABY8BY20_9MICO</name>
<feature type="DNA-binding region" description="H-T-H motif" evidence="5">
    <location>
        <begin position="35"/>
        <end position="54"/>
    </location>
</feature>
<evidence type="ECO:0000256" key="3">
    <source>
        <dbReference type="ARBA" id="ARBA00023125"/>
    </source>
</evidence>
<evidence type="ECO:0000313" key="8">
    <source>
        <dbReference type="Proteomes" id="UP001214553"/>
    </source>
</evidence>
<keyword evidence="1" id="KW-0678">Repressor</keyword>
<feature type="domain" description="HTH tetR-type" evidence="6">
    <location>
        <begin position="12"/>
        <end position="72"/>
    </location>
</feature>
<dbReference type="RefSeq" id="WP_275277730.1">
    <property type="nucleotide sequence ID" value="NZ_CP119108.1"/>
</dbReference>
<keyword evidence="8" id="KW-1185">Reference proteome</keyword>